<dbReference type="SUPFAM" id="SSF48452">
    <property type="entry name" value="TPR-like"/>
    <property type="match status" value="1"/>
</dbReference>
<evidence type="ECO:0000313" key="4">
    <source>
        <dbReference type="Proteomes" id="UP000663868"/>
    </source>
</evidence>
<evidence type="ECO:0000256" key="2">
    <source>
        <dbReference type="ARBA" id="ARBA00022803"/>
    </source>
</evidence>
<keyword evidence="2" id="KW-0802">TPR repeat</keyword>
<proteinExistence type="predicted"/>
<dbReference type="InterPro" id="IPR019734">
    <property type="entry name" value="TPR_rpt"/>
</dbReference>
<evidence type="ECO:0000256" key="1">
    <source>
        <dbReference type="ARBA" id="ARBA00022737"/>
    </source>
</evidence>
<dbReference type="PANTHER" id="PTHR45641">
    <property type="entry name" value="TETRATRICOPEPTIDE REPEAT PROTEIN (AFU_ORTHOLOGUE AFUA_6G03870)"/>
    <property type="match status" value="1"/>
</dbReference>
<comment type="caution">
    <text evidence="3">The sequence shown here is derived from an EMBL/GenBank/DDBJ whole genome shotgun (WGS) entry which is preliminary data.</text>
</comment>
<reference evidence="3" key="1">
    <citation type="submission" date="2021-02" db="EMBL/GenBank/DDBJ databases">
        <authorList>
            <person name="Nowell W R."/>
        </authorList>
    </citation>
    <scope>NUCLEOTIDE SEQUENCE</scope>
</reference>
<accession>A0A820MCR6</accession>
<dbReference type="AlphaFoldDB" id="A0A820MCR6"/>
<dbReference type="Gene3D" id="1.25.40.10">
    <property type="entry name" value="Tetratricopeptide repeat domain"/>
    <property type="match status" value="1"/>
</dbReference>
<protein>
    <submittedName>
        <fullName evidence="3">Uncharacterized protein</fullName>
    </submittedName>
</protein>
<dbReference type="InterPro" id="IPR011990">
    <property type="entry name" value="TPR-like_helical_dom_sf"/>
</dbReference>
<dbReference type="Pfam" id="PF13181">
    <property type="entry name" value="TPR_8"/>
    <property type="match status" value="1"/>
</dbReference>
<evidence type="ECO:0000313" key="3">
    <source>
        <dbReference type="EMBL" id="CAF4370611.1"/>
    </source>
</evidence>
<dbReference type="EMBL" id="CAJOBB010020797">
    <property type="protein sequence ID" value="CAF4370611.1"/>
    <property type="molecule type" value="Genomic_DNA"/>
</dbReference>
<dbReference type="PANTHER" id="PTHR45641:SF19">
    <property type="entry name" value="NEPHROCYSTIN-3"/>
    <property type="match status" value="1"/>
</dbReference>
<sequence>MGTIKYNDGKYDEALIHYQKALTIYENYCSSRPQDMIVCLSNIIMTLDNSGKSEETLNYRQQILAIQEKHPKSYKDIVSSLINIGHTKSSQAKLDDAIDYYSQAIVLLKEFDPTDHIQIAILFFWIATIRNDQRSFDRTIECLEQCLKISESNCSLNVND</sequence>
<name>A0A820MCR6_9BILA</name>
<dbReference type="Proteomes" id="UP000663868">
    <property type="component" value="Unassembled WGS sequence"/>
</dbReference>
<keyword evidence="1" id="KW-0677">Repeat</keyword>
<gene>
    <name evidence="3" type="ORF">KXQ929_LOCUS49338</name>
</gene>
<organism evidence="3 4">
    <name type="scientific">Adineta steineri</name>
    <dbReference type="NCBI Taxonomy" id="433720"/>
    <lineage>
        <taxon>Eukaryota</taxon>
        <taxon>Metazoa</taxon>
        <taxon>Spiralia</taxon>
        <taxon>Gnathifera</taxon>
        <taxon>Rotifera</taxon>
        <taxon>Eurotatoria</taxon>
        <taxon>Bdelloidea</taxon>
        <taxon>Adinetida</taxon>
        <taxon>Adinetidae</taxon>
        <taxon>Adineta</taxon>
    </lineage>
</organism>
<feature type="non-terminal residue" evidence="3">
    <location>
        <position position="160"/>
    </location>
</feature>
<dbReference type="SMART" id="SM00028">
    <property type="entry name" value="TPR"/>
    <property type="match status" value="4"/>
</dbReference>
<dbReference type="Pfam" id="PF13374">
    <property type="entry name" value="TPR_10"/>
    <property type="match status" value="1"/>
</dbReference>